<sequence length="275" mass="30453">MDSNIANELGSRFHPVVFLRTDTKPENAMQPRAGMKSGCVMPYFAQAAVKGRTAVFDRDTFLCAGASSGLCFGRAYDRWLPGGIDTFAAFFSHGLASAKDPELYEKVISFMPEKRQEMFRTGECMHYSQEIARKFIEEQMPNYDLPEKYAVYKPLAELKDGEVPLSVIFTVNPVQMSALMHLAGALPDGNGMACTSRASACQAIGSEAVRQGEKDVPNAVLGLTDLAGRLHSRNLIPNEYLTYAVPWKMFLAMDASAKENSIFQSHVWKELNKSN</sequence>
<reference evidence="1" key="1">
    <citation type="submission" date="2023-06" db="EMBL/GenBank/DDBJ databases">
        <title>Genome sequence of Methancorpusculaceae sp. Ag1.</title>
        <authorList>
            <person name="Protasov E."/>
            <person name="Platt K."/>
            <person name="Poehlein A."/>
            <person name="Daniel R."/>
            <person name="Brune A."/>
        </authorList>
    </citation>
    <scope>NUCLEOTIDE SEQUENCE</scope>
    <source>
        <strain evidence="1">Ag1</strain>
    </source>
</reference>
<keyword evidence="2" id="KW-1185">Reference proteome</keyword>
<evidence type="ECO:0008006" key="3">
    <source>
        <dbReference type="Google" id="ProtNLM"/>
    </source>
</evidence>
<gene>
    <name evidence="1" type="ORF">McpAg1_13390</name>
</gene>
<organism evidence="1 2">
    <name type="scientific">Methanorbis furvi</name>
    <dbReference type="NCBI Taxonomy" id="3028299"/>
    <lineage>
        <taxon>Archaea</taxon>
        <taxon>Methanobacteriati</taxon>
        <taxon>Methanobacteriota</taxon>
        <taxon>Stenosarchaea group</taxon>
        <taxon>Methanomicrobia</taxon>
        <taxon>Methanomicrobiales</taxon>
        <taxon>Methanocorpusculaceae</taxon>
        <taxon>Methanorbis</taxon>
    </lineage>
</organism>
<dbReference type="AlphaFoldDB" id="A0AAE4SAL8"/>
<dbReference type="RefSeq" id="WP_338094518.1">
    <property type="nucleotide sequence ID" value="NZ_JAWDKA010000006.1"/>
</dbReference>
<dbReference type="EMBL" id="JAWDKA010000006">
    <property type="protein sequence ID" value="MDV0442114.1"/>
    <property type="molecule type" value="Genomic_DNA"/>
</dbReference>
<proteinExistence type="predicted"/>
<accession>A0AAE4SAL8</accession>
<comment type="caution">
    <text evidence="1">The sequence shown here is derived from an EMBL/GenBank/DDBJ whole genome shotgun (WGS) entry which is preliminary data.</text>
</comment>
<protein>
    <recommendedName>
        <fullName evidence="3">DUF169 domain-containing protein</fullName>
    </recommendedName>
</protein>
<evidence type="ECO:0000313" key="2">
    <source>
        <dbReference type="Proteomes" id="UP001273136"/>
    </source>
</evidence>
<name>A0AAE4SAL8_9EURY</name>
<dbReference type="InterPro" id="IPR003748">
    <property type="entry name" value="DUF169"/>
</dbReference>
<dbReference type="Pfam" id="PF02596">
    <property type="entry name" value="DUF169"/>
    <property type="match status" value="1"/>
</dbReference>
<evidence type="ECO:0000313" key="1">
    <source>
        <dbReference type="EMBL" id="MDV0442114.1"/>
    </source>
</evidence>
<dbReference type="Proteomes" id="UP001273136">
    <property type="component" value="Unassembled WGS sequence"/>
</dbReference>